<evidence type="ECO:0000313" key="8">
    <source>
        <dbReference type="EMBL" id="MCT8972548.1"/>
    </source>
</evidence>
<evidence type="ECO:0000256" key="5">
    <source>
        <dbReference type="PIRSR" id="PIRSR036979-1"/>
    </source>
</evidence>
<feature type="binding site" evidence="5">
    <location>
        <position position="247"/>
    </location>
    <ligand>
        <name>Mn(2+)</name>
        <dbReference type="ChEBI" id="CHEBI:29035"/>
        <label>1</label>
    </ligand>
</feature>
<dbReference type="RefSeq" id="WP_261616132.1">
    <property type="nucleotide sequence ID" value="NZ_JALIDZ010000005.1"/>
</dbReference>
<dbReference type="InterPro" id="IPR006035">
    <property type="entry name" value="Ureohydrolase"/>
</dbReference>
<dbReference type="InterPro" id="IPR020855">
    <property type="entry name" value="Ureohydrolase_Mn_BS"/>
</dbReference>
<comment type="cofactor">
    <cofactor evidence="5">
        <name>Mn(2+)</name>
        <dbReference type="ChEBI" id="CHEBI:29035"/>
    </cofactor>
    <text evidence="5">Binds 2 manganese ions per subunit.</text>
</comment>
<accession>A0AAW5R105</accession>
<proteinExistence type="inferred from homology"/>
<gene>
    <name evidence="8" type="primary">speB</name>
    <name evidence="8" type="ORF">MUB46_11830</name>
</gene>
<keyword evidence="9" id="KW-1185">Reference proteome</keyword>
<dbReference type="Proteomes" id="UP001320898">
    <property type="component" value="Unassembled WGS sequence"/>
</dbReference>
<dbReference type="PANTHER" id="PTHR11358:SF26">
    <property type="entry name" value="GUANIDINO ACID HYDROLASE, MITOCHONDRIAL"/>
    <property type="match status" value="1"/>
</dbReference>
<dbReference type="CDD" id="cd11592">
    <property type="entry name" value="Agmatinase_PAH"/>
    <property type="match status" value="1"/>
</dbReference>
<dbReference type="NCBIfam" id="TIGR01230">
    <property type="entry name" value="agmatinase"/>
    <property type="match status" value="1"/>
</dbReference>
<dbReference type="EMBL" id="JALIDZ010000005">
    <property type="protein sequence ID" value="MCT8972548.1"/>
    <property type="molecule type" value="Genomic_DNA"/>
</dbReference>
<dbReference type="AlphaFoldDB" id="A0AAW5R105"/>
<dbReference type="GO" id="GO:0033389">
    <property type="term" value="P:putrescine biosynthetic process from arginine, via agmatine"/>
    <property type="evidence" value="ECO:0007669"/>
    <property type="project" value="TreeGrafter"/>
</dbReference>
<evidence type="ECO:0000256" key="4">
    <source>
        <dbReference type="ARBA" id="ARBA00023211"/>
    </source>
</evidence>
<comment type="caution">
    <text evidence="8">The sequence shown here is derived from an EMBL/GenBank/DDBJ whole genome shotgun (WGS) entry which is preliminary data.</text>
</comment>
<feature type="binding site" evidence="5">
    <location>
        <position position="156"/>
    </location>
    <ligand>
        <name>Mn(2+)</name>
        <dbReference type="ChEBI" id="CHEBI:29035"/>
        <label>1</label>
    </ligand>
</feature>
<keyword evidence="4 5" id="KW-0464">Manganese</keyword>
<feature type="region of interest" description="Disordered" evidence="7">
    <location>
        <begin position="1"/>
        <end position="21"/>
    </location>
</feature>
<evidence type="ECO:0000256" key="2">
    <source>
        <dbReference type="ARBA" id="ARBA00022723"/>
    </source>
</evidence>
<dbReference type="SUPFAM" id="SSF52768">
    <property type="entry name" value="Arginase/deacetylase"/>
    <property type="match status" value="1"/>
</dbReference>
<reference evidence="8 9" key="1">
    <citation type="submission" date="2022-04" db="EMBL/GenBank/DDBJ databases">
        <authorList>
            <person name="Ye Y.-Q."/>
            <person name="Du Z.-J."/>
        </authorList>
    </citation>
    <scope>NUCLEOTIDE SEQUENCE [LARGE SCALE GENOMIC DNA]</scope>
    <source>
        <strain evidence="8 9">A6E488</strain>
    </source>
</reference>
<evidence type="ECO:0000256" key="3">
    <source>
        <dbReference type="ARBA" id="ARBA00022801"/>
    </source>
</evidence>
<dbReference type="PANTHER" id="PTHR11358">
    <property type="entry name" value="ARGINASE/AGMATINASE"/>
    <property type="match status" value="1"/>
</dbReference>
<dbReference type="Gene3D" id="3.40.800.10">
    <property type="entry name" value="Ureohydrolase domain"/>
    <property type="match status" value="1"/>
</dbReference>
<dbReference type="GO" id="GO:0046872">
    <property type="term" value="F:metal ion binding"/>
    <property type="evidence" value="ECO:0007669"/>
    <property type="project" value="UniProtKB-KW"/>
</dbReference>
<dbReference type="EC" id="3.5.3.11" evidence="8"/>
<dbReference type="PRINTS" id="PR00116">
    <property type="entry name" value="ARGINASE"/>
</dbReference>
<evidence type="ECO:0000256" key="1">
    <source>
        <dbReference type="ARBA" id="ARBA00009227"/>
    </source>
</evidence>
<evidence type="ECO:0000256" key="7">
    <source>
        <dbReference type="SAM" id="MobiDB-lite"/>
    </source>
</evidence>
<dbReference type="GO" id="GO:0047971">
    <property type="term" value="F:guanidinobutyrase activity"/>
    <property type="evidence" value="ECO:0007669"/>
    <property type="project" value="UniProtKB-ARBA"/>
</dbReference>
<dbReference type="InterPro" id="IPR005925">
    <property type="entry name" value="Agmatinase-rel"/>
</dbReference>
<name>A0AAW5R105_9HYPH</name>
<sequence>MGETTTTKQHHQPLSGNDMPRFGGITTMMRLPLIPDPSELDAGFIGVPLDIGTSNRSGTRFGPRQIRNESVMVRPYNLATRAAPFDSLTVADLGDVATNPYSLERAVDSIEAHFDRIAQADCRPVAMGGDHTLTLPILRAMAKRYGPVAFVHVDAHADMNDLMFGERISHGSQFRRATEEGLFDNRSVVQIGLRGSGYHADDLDWARKQGFWVVPAERCWHRSLEPLMEEIRKRLAGKPVYLSFDIDSLDPAFGPGTGAVEPGGLSLIQALEIIRGLRGLDIVGCDLVEVAPMYDTSGNTALIAANLLFEMLCVLPGVAYREAPAPSTFRSDLPEEWT</sequence>
<dbReference type="GO" id="GO:0008783">
    <property type="term" value="F:agmatinase activity"/>
    <property type="evidence" value="ECO:0007669"/>
    <property type="project" value="UniProtKB-EC"/>
</dbReference>
<organism evidence="8 9">
    <name type="scientific">Microbaculum marinisediminis</name>
    <dbReference type="NCBI Taxonomy" id="2931392"/>
    <lineage>
        <taxon>Bacteria</taxon>
        <taxon>Pseudomonadati</taxon>
        <taxon>Pseudomonadota</taxon>
        <taxon>Alphaproteobacteria</taxon>
        <taxon>Hyphomicrobiales</taxon>
        <taxon>Tepidamorphaceae</taxon>
        <taxon>Microbaculum</taxon>
    </lineage>
</organism>
<dbReference type="FunFam" id="3.40.800.10:FF:000002">
    <property type="entry name" value="Agmatinase"/>
    <property type="match status" value="1"/>
</dbReference>
<feature type="binding site" evidence="5">
    <location>
        <position position="154"/>
    </location>
    <ligand>
        <name>Mn(2+)</name>
        <dbReference type="ChEBI" id="CHEBI:29035"/>
        <label>1</label>
    </ligand>
</feature>
<keyword evidence="3 6" id="KW-0378">Hydrolase</keyword>
<protein>
    <submittedName>
        <fullName evidence="8">Agmatinase</fullName>
        <ecNumber evidence="8">3.5.3.11</ecNumber>
    </submittedName>
</protein>
<dbReference type="PROSITE" id="PS01053">
    <property type="entry name" value="ARGINASE_1"/>
    <property type="match status" value="1"/>
</dbReference>
<dbReference type="PIRSF" id="PIRSF036979">
    <property type="entry name" value="Arginase"/>
    <property type="match status" value="1"/>
</dbReference>
<evidence type="ECO:0000313" key="9">
    <source>
        <dbReference type="Proteomes" id="UP001320898"/>
    </source>
</evidence>
<evidence type="ECO:0000256" key="6">
    <source>
        <dbReference type="RuleBase" id="RU003684"/>
    </source>
</evidence>
<feature type="binding site" evidence="5">
    <location>
        <position position="131"/>
    </location>
    <ligand>
        <name>Mn(2+)</name>
        <dbReference type="ChEBI" id="CHEBI:29035"/>
        <label>1</label>
    </ligand>
</feature>
<dbReference type="PROSITE" id="PS51409">
    <property type="entry name" value="ARGINASE_2"/>
    <property type="match status" value="1"/>
</dbReference>
<dbReference type="Pfam" id="PF00491">
    <property type="entry name" value="Arginase"/>
    <property type="match status" value="1"/>
</dbReference>
<feature type="compositionally biased region" description="Polar residues" evidence="7">
    <location>
        <begin position="1"/>
        <end position="15"/>
    </location>
</feature>
<dbReference type="InterPro" id="IPR023696">
    <property type="entry name" value="Ureohydrolase_dom_sf"/>
</dbReference>
<comment type="similarity">
    <text evidence="1">Belongs to the arginase family. Agmatinase subfamily.</text>
</comment>
<feature type="binding site" evidence="5">
    <location>
        <position position="158"/>
    </location>
    <ligand>
        <name>Mn(2+)</name>
        <dbReference type="ChEBI" id="CHEBI:29035"/>
        <label>1</label>
    </ligand>
</feature>
<feature type="binding site" evidence="5">
    <location>
        <position position="245"/>
    </location>
    <ligand>
        <name>Mn(2+)</name>
        <dbReference type="ChEBI" id="CHEBI:29035"/>
        <label>1</label>
    </ligand>
</feature>
<keyword evidence="2 5" id="KW-0479">Metal-binding</keyword>